<comment type="caution">
    <text evidence="5">The sequence shown here is derived from an EMBL/GenBank/DDBJ whole genome shotgun (WGS) entry which is preliminary data.</text>
</comment>
<feature type="region of interest" description="Disordered" evidence="3">
    <location>
        <begin position="204"/>
        <end position="288"/>
    </location>
</feature>
<evidence type="ECO:0000313" key="5">
    <source>
        <dbReference type="EMBL" id="OIQ84465.1"/>
    </source>
</evidence>
<dbReference type="PROSITE" id="PS50005">
    <property type="entry name" value="TPR"/>
    <property type="match status" value="1"/>
</dbReference>
<dbReference type="Gene3D" id="3.10.450.50">
    <property type="match status" value="1"/>
</dbReference>
<sequence length="400" mass="42296">MTDATSACRQRPTAARIAPRMTPFRLAPVLLGLAMACVGLVPLATSAHADELGQVRALASGGHIAQAQSKLDGLIAAHPHDPQYRFLRGVLLSEQNKTAEAIQTFTQITEQFPELPEPYNNLAVLYAQQGNYDKARAALEMAIRTNPSYATAFENLGDVYAKLASQSYQKALQLDGGGANGTQAKLALIRQLFEAENKRVSSGSAAAAPTAAPAPAAKPAPVAKPAPAMPAPVAKPAPATPTPVAKPAPAAPTQVAKASPSAATAPGLKPAPAHETVASAAAHTTPPAVDAERAVEHAVLAWAHAWQSRDLHEYFASYAHDFAPGGLSHAAWMAQRKARIADKRHITVEVDQLRVQVDGDRATARFRQLYSAGSLHFNSPKTLRLRRVGAHWLIVQETVG</sequence>
<feature type="compositionally biased region" description="Pro residues" evidence="3">
    <location>
        <begin position="216"/>
        <end position="250"/>
    </location>
</feature>
<organism evidence="5">
    <name type="scientific">mine drainage metagenome</name>
    <dbReference type="NCBI Taxonomy" id="410659"/>
    <lineage>
        <taxon>unclassified sequences</taxon>
        <taxon>metagenomes</taxon>
        <taxon>ecological metagenomes</taxon>
    </lineage>
</organism>
<dbReference type="InterPro" id="IPR019734">
    <property type="entry name" value="TPR_rpt"/>
</dbReference>
<dbReference type="InterPro" id="IPR011990">
    <property type="entry name" value="TPR-like_helical_dom_sf"/>
</dbReference>
<name>A0A1J5QLQ6_9ZZZZ</name>
<dbReference type="GO" id="GO:0008233">
    <property type="term" value="F:peptidase activity"/>
    <property type="evidence" value="ECO:0007669"/>
    <property type="project" value="UniProtKB-KW"/>
</dbReference>
<dbReference type="Pfam" id="PF14559">
    <property type="entry name" value="TPR_19"/>
    <property type="match status" value="1"/>
</dbReference>
<feature type="compositionally biased region" description="Low complexity" evidence="3">
    <location>
        <begin position="205"/>
        <end position="215"/>
    </location>
</feature>
<dbReference type="InterPro" id="IPR056203">
    <property type="entry name" value="Cds6_C"/>
</dbReference>
<evidence type="ECO:0000259" key="4">
    <source>
        <dbReference type="Pfam" id="PF24125"/>
    </source>
</evidence>
<dbReference type="PANTHER" id="PTHR44858:SF1">
    <property type="entry name" value="UDP-N-ACETYLGLUCOSAMINE--PEPTIDE N-ACETYLGLUCOSAMINYLTRANSFERASE SPINDLY-RELATED"/>
    <property type="match status" value="1"/>
</dbReference>
<dbReference type="AlphaFoldDB" id="A0A1J5QLQ6"/>
<evidence type="ECO:0000256" key="2">
    <source>
        <dbReference type="ARBA" id="ARBA00022803"/>
    </source>
</evidence>
<keyword evidence="2" id="KW-0802">TPR repeat</keyword>
<protein>
    <submittedName>
        <fullName evidence="5">Beta-barrel assembly-enhancing protease</fullName>
    </submittedName>
</protein>
<dbReference type="PANTHER" id="PTHR44858">
    <property type="entry name" value="TETRATRICOPEPTIDE REPEAT PROTEIN 6"/>
    <property type="match status" value="1"/>
</dbReference>
<dbReference type="InterPro" id="IPR050498">
    <property type="entry name" value="Ycf3"/>
</dbReference>
<keyword evidence="5" id="KW-0645">Protease</keyword>
<accession>A0A1J5QLQ6</accession>
<dbReference type="EMBL" id="MLJW01000616">
    <property type="protein sequence ID" value="OIQ84465.1"/>
    <property type="molecule type" value="Genomic_DNA"/>
</dbReference>
<dbReference type="CDD" id="cd00531">
    <property type="entry name" value="NTF2_like"/>
    <property type="match status" value="1"/>
</dbReference>
<dbReference type="SUPFAM" id="SSF48452">
    <property type="entry name" value="TPR-like"/>
    <property type="match status" value="1"/>
</dbReference>
<gene>
    <name evidence="5" type="primary">bepA_59</name>
    <name evidence="5" type="ORF">GALL_337210</name>
</gene>
<dbReference type="Pfam" id="PF24125">
    <property type="entry name" value="Cds6_C"/>
    <property type="match status" value="1"/>
</dbReference>
<evidence type="ECO:0000256" key="1">
    <source>
        <dbReference type="ARBA" id="ARBA00022737"/>
    </source>
</evidence>
<dbReference type="SMART" id="SM00028">
    <property type="entry name" value="TPR"/>
    <property type="match status" value="3"/>
</dbReference>
<dbReference type="PROSITE" id="PS50293">
    <property type="entry name" value="TPR_REGION"/>
    <property type="match status" value="1"/>
</dbReference>
<proteinExistence type="predicted"/>
<dbReference type="SUPFAM" id="SSF54427">
    <property type="entry name" value="NTF2-like"/>
    <property type="match status" value="1"/>
</dbReference>
<feature type="domain" description="Cds6 C-terminal" evidence="4">
    <location>
        <begin position="296"/>
        <end position="397"/>
    </location>
</feature>
<dbReference type="Gene3D" id="1.25.40.10">
    <property type="entry name" value="Tetratricopeptide repeat domain"/>
    <property type="match status" value="1"/>
</dbReference>
<keyword evidence="5" id="KW-0378">Hydrolase</keyword>
<evidence type="ECO:0000256" key="3">
    <source>
        <dbReference type="SAM" id="MobiDB-lite"/>
    </source>
</evidence>
<dbReference type="InterPro" id="IPR032710">
    <property type="entry name" value="NTF2-like_dom_sf"/>
</dbReference>
<reference evidence="5" key="1">
    <citation type="submission" date="2016-10" db="EMBL/GenBank/DDBJ databases">
        <title>Sequence of Gallionella enrichment culture.</title>
        <authorList>
            <person name="Poehlein A."/>
            <person name="Muehling M."/>
            <person name="Daniel R."/>
        </authorList>
    </citation>
    <scope>NUCLEOTIDE SEQUENCE</scope>
</reference>
<keyword evidence="1" id="KW-0677">Repeat</keyword>
<dbReference type="GO" id="GO:0006508">
    <property type="term" value="P:proteolysis"/>
    <property type="evidence" value="ECO:0007669"/>
    <property type="project" value="UniProtKB-KW"/>
</dbReference>